<reference evidence="1" key="1">
    <citation type="journal article" date="2020" name="Nature">
        <title>Giant virus diversity and host interactions through global metagenomics.</title>
        <authorList>
            <person name="Schulz F."/>
            <person name="Roux S."/>
            <person name="Paez-Espino D."/>
            <person name="Jungbluth S."/>
            <person name="Walsh D.A."/>
            <person name="Denef V.J."/>
            <person name="McMahon K.D."/>
            <person name="Konstantinidis K.T."/>
            <person name="Eloe-Fadrosh E.A."/>
            <person name="Kyrpides N.C."/>
            <person name="Woyke T."/>
        </authorList>
    </citation>
    <scope>NUCLEOTIDE SEQUENCE</scope>
    <source>
        <strain evidence="1">GVMAG-M-3300027206-1</strain>
    </source>
</reference>
<evidence type="ECO:0008006" key="2">
    <source>
        <dbReference type="Google" id="ProtNLM"/>
    </source>
</evidence>
<protein>
    <recommendedName>
        <fullName evidence="2">MYM-type domain-containing protein</fullName>
    </recommendedName>
</protein>
<evidence type="ECO:0000313" key="1">
    <source>
        <dbReference type="EMBL" id="QHU03637.1"/>
    </source>
</evidence>
<organism evidence="1">
    <name type="scientific">viral metagenome</name>
    <dbReference type="NCBI Taxonomy" id="1070528"/>
    <lineage>
        <taxon>unclassified sequences</taxon>
        <taxon>metagenomes</taxon>
        <taxon>organismal metagenomes</taxon>
    </lineage>
</organism>
<sequence length="152" mass="17420">MPFKYDDRRNKFYTTGNYCSWSCVKSHALERYGCTVGSRINGNVVMMRKKMYNQIGPVKPAPSRYKLIEFGGDLTIEEFRKNQTRDVEEPKQIETAPIINNIVPVITDTKRMDEIKNASASNNALKLKRNKPLKRNHNNLESALGLIITPKS</sequence>
<name>A0A6C0JGQ7_9ZZZZ</name>
<accession>A0A6C0JGQ7</accession>
<dbReference type="EMBL" id="MN740384">
    <property type="protein sequence ID" value="QHU03637.1"/>
    <property type="molecule type" value="Genomic_DNA"/>
</dbReference>
<dbReference type="AlphaFoldDB" id="A0A6C0JGQ7"/>
<proteinExistence type="predicted"/>